<dbReference type="Proteomes" id="UP000247792">
    <property type="component" value="Unassembled WGS sequence"/>
</dbReference>
<evidence type="ECO:0000256" key="1">
    <source>
        <dbReference type="SAM" id="Phobius"/>
    </source>
</evidence>
<sequence>MDIPPVISESSSTHLSLPSCVKIAFVISASVYALNERMSTGFYGTLAFMACINLGDGRGRGKSLLVLSDH</sequence>
<keyword evidence="1" id="KW-1133">Transmembrane helix</keyword>
<proteinExistence type="predicted"/>
<keyword evidence="1" id="KW-0472">Membrane</keyword>
<name>A0A318J4L0_9BURK</name>
<evidence type="ECO:0000313" key="2">
    <source>
        <dbReference type="EMBL" id="PXX42044.1"/>
    </source>
</evidence>
<protein>
    <submittedName>
        <fullName evidence="2">Uncharacterized protein</fullName>
    </submittedName>
</protein>
<dbReference type="EMBL" id="QJKB01000006">
    <property type="protein sequence ID" value="PXX42044.1"/>
    <property type="molecule type" value="Genomic_DNA"/>
</dbReference>
<organism evidence="2 3">
    <name type="scientific">Undibacterium pigrum</name>
    <dbReference type="NCBI Taxonomy" id="401470"/>
    <lineage>
        <taxon>Bacteria</taxon>
        <taxon>Pseudomonadati</taxon>
        <taxon>Pseudomonadota</taxon>
        <taxon>Betaproteobacteria</taxon>
        <taxon>Burkholderiales</taxon>
        <taxon>Oxalobacteraceae</taxon>
        <taxon>Undibacterium</taxon>
    </lineage>
</organism>
<accession>A0A318J4L0</accession>
<keyword evidence="3" id="KW-1185">Reference proteome</keyword>
<feature type="transmembrane region" description="Helical" evidence="1">
    <location>
        <begin position="15"/>
        <end position="34"/>
    </location>
</feature>
<dbReference type="AlphaFoldDB" id="A0A318J4L0"/>
<evidence type="ECO:0000313" key="3">
    <source>
        <dbReference type="Proteomes" id="UP000247792"/>
    </source>
</evidence>
<comment type="caution">
    <text evidence="2">The sequence shown here is derived from an EMBL/GenBank/DDBJ whole genome shotgun (WGS) entry which is preliminary data.</text>
</comment>
<reference evidence="2 3" key="1">
    <citation type="submission" date="2018-05" db="EMBL/GenBank/DDBJ databases">
        <title>Genomic Encyclopedia of Type Strains, Phase IV (KMG-IV): sequencing the most valuable type-strain genomes for metagenomic binning, comparative biology and taxonomic classification.</title>
        <authorList>
            <person name="Goeker M."/>
        </authorList>
    </citation>
    <scope>NUCLEOTIDE SEQUENCE [LARGE SCALE GENOMIC DNA]</scope>
    <source>
        <strain evidence="2 3">DSM 19792</strain>
    </source>
</reference>
<gene>
    <name evidence="2" type="ORF">DFR42_106223</name>
</gene>
<keyword evidence="1" id="KW-0812">Transmembrane</keyword>